<name>A0A8J3GUE1_9RHOB</name>
<reference evidence="1" key="2">
    <citation type="submission" date="2020-09" db="EMBL/GenBank/DDBJ databases">
        <authorList>
            <person name="Sun Q."/>
            <person name="Kim S."/>
        </authorList>
    </citation>
    <scope>NUCLEOTIDE SEQUENCE</scope>
    <source>
        <strain evidence="1">KCTC 42650</strain>
    </source>
</reference>
<reference evidence="1" key="1">
    <citation type="journal article" date="2014" name="Int. J. Syst. Evol. Microbiol.">
        <title>Complete genome sequence of Corynebacterium casei LMG S-19264T (=DSM 44701T), isolated from a smear-ripened cheese.</title>
        <authorList>
            <consortium name="US DOE Joint Genome Institute (JGI-PGF)"/>
            <person name="Walter F."/>
            <person name="Albersmeier A."/>
            <person name="Kalinowski J."/>
            <person name="Ruckert C."/>
        </authorList>
    </citation>
    <scope>NUCLEOTIDE SEQUENCE</scope>
    <source>
        <strain evidence="1">KCTC 42650</strain>
    </source>
</reference>
<dbReference type="Proteomes" id="UP000626220">
    <property type="component" value="Unassembled WGS sequence"/>
</dbReference>
<keyword evidence="2" id="KW-1185">Reference proteome</keyword>
<comment type="caution">
    <text evidence="1">The sequence shown here is derived from an EMBL/GenBank/DDBJ whole genome shotgun (WGS) entry which is preliminary data.</text>
</comment>
<dbReference type="AlphaFoldDB" id="A0A8J3GUE1"/>
<dbReference type="EMBL" id="BNCJ01000001">
    <property type="protein sequence ID" value="GHF36774.1"/>
    <property type="molecule type" value="Genomic_DNA"/>
</dbReference>
<proteinExistence type="predicted"/>
<evidence type="ECO:0000313" key="2">
    <source>
        <dbReference type="Proteomes" id="UP000626220"/>
    </source>
</evidence>
<dbReference type="RefSeq" id="WP_189678530.1">
    <property type="nucleotide sequence ID" value="NZ_BNCJ01000001.1"/>
</dbReference>
<sequence>MEHATFTDRPVEGPLLKLLVEERQKALSAREWKFRLAGHGYAIKEDGPRQVVTWLTNGSELGVLPVSFH</sequence>
<organism evidence="1 2">
    <name type="scientific">Seohaeicola zhoushanensis</name>
    <dbReference type="NCBI Taxonomy" id="1569283"/>
    <lineage>
        <taxon>Bacteria</taxon>
        <taxon>Pseudomonadati</taxon>
        <taxon>Pseudomonadota</taxon>
        <taxon>Alphaproteobacteria</taxon>
        <taxon>Rhodobacterales</taxon>
        <taxon>Roseobacteraceae</taxon>
        <taxon>Seohaeicola</taxon>
    </lineage>
</organism>
<evidence type="ECO:0000313" key="1">
    <source>
        <dbReference type="EMBL" id="GHF36774.1"/>
    </source>
</evidence>
<gene>
    <name evidence="1" type="ORF">GCM10017056_05810</name>
</gene>
<protein>
    <submittedName>
        <fullName evidence="1">Uncharacterized protein</fullName>
    </submittedName>
</protein>
<accession>A0A8J3GUE1</accession>